<protein>
    <recommendedName>
        <fullName evidence="4">DUF4153 domain-containing protein</fullName>
    </recommendedName>
</protein>
<name>A0ABX7I5C7_9BACT</name>
<feature type="transmembrane region" description="Helical" evidence="1">
    <location>
        <begin position="317"/>
        <end position="340"/>
    </location>
</feature>
<keyword evidence="1" id="KW-0472">Membrane</keyword>
<reference evidence="2 3" key="1">
    <citation type="submission" date="2020-06" db="EMBL/GenBank/DDBJ databases">
        <title>Dyadobacter sandarakinus sp. nov., isolated from the soil of the Arctic Yellow River Station.</title>
        <authorList>
            <person name="Zhang Y."/>
            <person name="Peng F."/>
        </authorList>
    </citation>
    <scope>NUCLEOTIDE SEQUENCE [LARGE SCALE GENOMIC DNA]</scope>
    <source>
        <strain evidence="2 3">Q3-56</strain>
    </source>
</reference>
<dbReference type="Proteomes" id="UP000612680">
    <property type="component" value="Chromosome"/>
</dbReference>
<gene>
    <name evidence="2" type="ORF">HWI92_09625</name>
</gene>
<evidence type="ECO:0000313" key="2">
    <source>
        <dbReference type="EMBL" id="QRR01145.1"/>
    </source>
</evidence>
<evidence type="ECO:0008006" key="4">
    <source>
        <dbReference type="Google" id="ProtNLM"/>
    </source>
</evidence>
<feature type="transmembrane region" description="Helical" evidence="1">
    <location>
        <begin position="186"/>
        <end position="213"/>
    </location>
</feature>
<proteinExistence type="predicted"/>
<organism evidence="2 3">
    <name type="scientific">Dyadobacter sandarakinus</name>
    <dbReference type="NCBI Taxonomy" id="2747268"/>
    <lineage>
        <taxon>Bacteria</taxon>
        <taxon>Pseudomonadati</taxon>
        <taxon>Bacteroidota</taxon>
        <taxon>Cytophagia</taxon>
        <taxon>Cytophagales</taxon>
        <taxon>Spirosomataceae</taxon>
        <taxon>Dyadobacter</taxon>
    </lineage>
</organism>
<keyword evidence="1" id="KW-0812">Transmembrane</keyword>
<feature type="transmembrane region" description="Helical" evidence="1">
    <location>
        <begin position="219"/>
        <end position="240"/>
    </location>
</feature>
<dbReference type="EMBL" id="CP056775">
    <property type="protein sequence ID" value="QRR01145.1"/>
    <property type="molecule type" value="Genomic_DNA"/>
</dbReference>
<feature type="transmembrane region" description="Helical" evidence="1">
    <location>
        <begin position="145"/>
        <end position="165"/>
    </location>
</feature>
<feature type="transmembrane region" description="Helical" evidence="1">
    <location>
        <begin position="120"/>
        <end position="139"/>
    </location>
</feature>
<keyword evidence="1" id="KW-1133">Transmembrane helix</keyword>
<feature type="transmembrane region" description="Helical" evidence="1">
    <location>
        <begin position="382"/>
        <end position="411"/>
    </location>
</feature>
<evidence type="ECO:0000313" key="3">
    <source>
        <dbReference type="Proteomes" id="UP000612680"/>
    </source>
</evidence>
<feature type="transmembrane region" description="Helical" evidence="1">
    <location>
        <begin position="352"/>
        <end position="370"/>
    </location>
</feature>
<accession>A0ABX7I5C7</accession>
<feature type="transmembrane region" description="Helical" evidence="1">
    <location>
        <begin position="252"/>
        <end position="273"/>
    </location>
</feature>
<feature type="transmembrane region" description="Helical" evidence="1">
    <location>
        <begin position="285"/>
        <end position="305"/>
    </location>
</feature>
<evidence type="ECO:0000256" key="1">
    <source>
        <dbReference type="SAM" id="Phobius"/>
    </source>
</evidence>
<dbReference type="RefSeq" id="WP_204663163.1">
    <property type="nucleotide sequence ID" value="NZ_CP056775.1"/>
</dbReference>
<keyword evidence="3" id="KW-1185">Reference proteome</keyword>
<sequence length="414" mass="45792">MRDDILLNLDNPRQLEQLYRNNKPTFKSAFNALYPQVSSNPLAEGWYQRLNYGSGNPDWGTRSERVFVAGAAVLSAFLAKLPEMLSLEPDLYFQRNVSFVVFPVLITYFAWKNGLNTRTVTWLSGMLLASVVFINVLPQNSTGDTLLLSCLHLPFFLWSLLGFAFSHERGAGDDKWLGFLRYNGELAVMMALLLISGGITSALTINLFGLIGWNIEKPYFNYVVICGLAAVPVVSTFITRVQPGLVSKVSPVIARLFSPVALVMLVLYLGATLFSEKDPFHDREFLIIFNALLVGVMALIFFSVAEAGSTTRNRTQILILSLLSAVTLVVNGIALSAVLFRITEWGITPNRLAVLGANLLMLAHLVYVAVRLFGALTRRSDVSLVGASMALFLPVYSIWSAVVVFLFPLIFAFK</sequence>